<dbReference type="RefSeq" id="WP_134190821.1">
    <property type="nucleotide sequence ID" value="NZ_JBHLUW010000002.1"/>
</dbReference>
<evidence type="ECO:0000259" key="11">
    <source>
        <dbReference type="PROSITE" id="PS50112"/>
    </source>
</evidence>
<feature type="transmembrane region" description="Helical" evidence="9">
    <location>
        <begin position="20"/>
        <end position="45"/>
    </location>
</feature>
<dbReference type="InterPro" id="IPR003661">
    <property type="entry name" value="HisK_dim/P_dom"/>
</dbReference>
<dbReference type="InterPro" id="IPR000700">
    <property type="entry name" value="PAS-assoc_C"/>
</dbReference>
<keyword evidence="8" id="KW-0902">Two-component regulatory system</keyword>
<protein>
    <recommendedName>
        <fullName evidence="2">histidine kinase</fullName>
        <ecNumber evidence="2">2.7.13.3</ecNumber>
    </recommendedName>
</protein>
<dbReference type="CDD" id="cd00130">
    <property type="entry name" value="PAS"/>
    <property type="match status" value="1"/>
</dbReference>
<dbReference type="SMART" id="SM00387">
    <property type="entry name" value="HATPase_c"/>
    <property type="match status" value="1"/>
</dbReference>
<evidence type="ECO:0000313" key="14">
    <source>
        <dbReference type="Proteomes" id="UP000295509"/>
    </source>
</evidence>
<evidence type="ECO:0000259" key="12">
    <source>
        <dbReference type="PROSITE" id="PS50113"/>
    </source>
</evidence>
<dbReference type="Gene3D" id="3.30.450.20">
    <property type="entry name" value="PAS domain"/>
    <property type="match status" value="1"/>
</dbReference>
<dbReference type="CDD" id="cd00082">
    <property type="entry name" value="HisKA"/>
    <property type="match status" value="1"/>
</dbReference>
<organism evidence="13 14">
    <name type="scientific">Paraburkholderia rhizosphaerae</name>
    <dbReference type="NCBI Taxonomy" id="480658"/>
    <lineage>
        <taxon>Bacteria</taxon>
        <taxon>Pseudomonadati</taxon>
        <taxon>Pseudomonadota</taxon>
        <taxon>Betaproteobacteria</taxon>
        <taxon>Burkholderiales</taxon>
        <taxon>Burkholderiaceae</taxon>
        <taxon>Paraburkholderia</taxon>
    </lineage>
</organism>
<accession>A0A4R8LXW8</accession>
<keyword evidence="14" id="KW-1185">Reference proteome</keyword>
<name>A0A4R8LXW8_9BURK</name>
<evidence type="ECO:0000313" key="13">
    <source>
        <dbReference type="EMBL" id="TDY52785.1"/>
    </source>
</evidence>
<dbReference type="PROSITE" id="PS50109">
    <property type="entry name" value="HIS_KIN"/>
    <property type="match status" value="1"/>
</dbReference>
<evidence type="ECO:0000256" key="1">
    <source>
        <dbReference type="ARBA" id="ARBA00000085"/>
    </source>
</evidence>
<dbReference type="InterPro" id="IPR035965">
    <property type="entry name" value="PAS-like_dom_sf"/>
</dbReference>
<evidence type="ECO:0000256" key="7">
    <source>
        <dbReference type="ARBA" id="ARBA00022840"/>
    </source>
</evidence>
<dbReference type="SUPFAM" id="SSF55874">
    <property type="entry name" value="ATPase domain of HSP90 chaperone/DNA topoisomerase II/histidine kinase"/>
    <property type="match status" value="1"/>
</dbReference>
<feature type="transmembrane region" description="Helical" evidence="9">
    <location>
        <begin position="82"/>
        <end position="104"/>
    </location>
</feature>
<gene>
    <name evidence="13" type="ORF">BX592_10467</name>
</gene>
<evidence type="ECO:0000256" key="3">
    <source>
        <dbReference type="ARBA" id="ARBA00022553"/>
    </source>
</evidence>
<dbReference type="SMART" id="SM00091">
    <property type="entry name" value="PAS"/>
    <property type="match status" value="1"/>
</dbReference>
<dbReference type="GO" id="GO:0000155">
    <property type="term" value="F:phosphorelay sensor kinase activity"/>
    <property type="evidence" value="ECO:0007669"/>
    <property type="project" value="InterPro"/>
</dbReference>
<dbReference type="Pfam" id="PF08447">
    <property type="entry name" value="PAS_3"/>
    <property type="match status" value="1"/>
</dbReference>
<dbReference type="PANTHER" id="PTHR43065:SF10">
    <property type="entry name" value="PEROXIDE STRESS-ACTIVATED HISTIDINE KINASE MAK3"/>
    <property type="match status" value="1"/>
</dbReference>
<dbReference type="Gene3D" id="3.30.565.10">
    <property type="entry name" value="Histidine kinase-like ATPase, C-terminal domain"/>
    <property type="match status" value="1"/>
</dbReference>
<dbReference type="InterPro" id="IPR013655">
    <property type="entry name" value="PAS_fold_3"/>
</dbReference>
<evidence type="ECO:0000256" key="4">
    <source>
        <dbReference type="ARBA" id="ARBA00022679"/>
    </source>
</evidence>
<dbReference type="OrthoDB" id="8872837at2"/>
<dbReference type="EC" id="2.7.13.3" evidence="2"/>
<dbReference type="EMBL" id="SORE01000004">
    <property type="protein sequence ID" value="TDY52785.1"/>
    <property type="molecule type" value="Genomic_DNA"/>
</dbReference>
<dbReference type="NCBIfam" id="TIGR00229">
    <property type="entry name" value="sensory_box"/>
    <property type="match status" value="1"/>
</dbReference>
<keyword evidence="4" id="KW-0808">Transferase</keyword>
<keyword evidence="3" id="KW-0597">Phosphoprotein</keyword>
<dbReference type="Proteomes" id="UP000295509">
    <property type="component" value="Unassembled WGS sequence"/>
</dbReference>
<dbReference type="Gene3D" id="1.10.287.130">
    <property type="match status" value="1"/>
</dbReference>
<dbReference type="InterPro" id="IPR000014">
    <property type="entry name" value="PAS"/>
</dbReference>
<evidence type="ECO:0000256" key="2">
    <source>
        <dbReference type="ARBA" id="ARBA00012438"/>
    </source>
</evidence>
<dbReference type="InterPro" id="IPR036890">
    <property type="entry name" value="HATPase_C_sf"/>
</dbReference>
<dbReference type="InterPro" id="IPR036097">
    <property type="entry name" value="HisK_dim/P_sf"/>
</dbReference>
<keyword evidence="7" id="KW-0067">ATP-binding</keyword>
<keyword evidence="9" id="KW-0472">Membrane</keyword>
<feature type="transmembrane region" description="Helical" evidence="9">
    <location>
        <begin position="57"/>
        <end position="76"/>
    </location>
</feature>
<dbReference type="SUPFAM" id="SSF55785">
    <property type="entry name" value="PYP-like sensor domain (PAS domain)"/>
    <property type="match status" value="1"/>
</dbReference>
<dbReference type="Pfam" id="PF02518">
    <property type="entry name" value="HATPase_c"/>
    <property type="match status" value="1"/>
</dbReference>
<keyword evidence="6" id="KW-0418">Kinase</keyword>
<keyword evidence="9" id="KW-1133">Transmembrane helix</keyword>
<dbReference type="Gene3D" id="1.20.120.620">
    <property type="entry name" value="Backbone structure of the membrane domain of e. Coli histidine kinase receptor kdpd"/>
    <property type="match status" value="1"/>
</dbReference>
<dbReference type="AlphaFoldDB" id="A0A4R8LXW8"/>
<reference evidence="13 14" key="1">
    <citation type="submission" date="2019-03" db="EMBL/GenBank/DDBJ databases">
        <title>Genomic Encyclopedia of Type Strains, Phase III (KMG-III): the genomes of soil and plant-associated and newly described type strains.</title>
        <authorList>
            <person name="Whitman W."/>
        </authorList>
    </citation>
    <scope>NUCLEOTIDE SEQUENCE [LARGE SCALE GENOMIC DNA]</scope>
    <source>
        <strain evidence="13 14">LMG 29544</strain>
    </source>
</reference>
<feature type="domain" description="PAC" evidence="12">
    <location>
        <begin position="286"/>
        <end position="338"/>
    </location>
</feature>
<comment type="catalytic activity">
    <reaction evidence="1">
        <text>ATP + protein L-histidine = ADP + protein N-phospho-L-histidine.</text>
        <dbReference type="EC" id="2.7.13.3"/>
    </reaction>
</comment>
<dbReference type="InterPro" id="IPR003594">
    <property type="entry name" value="HATPase_dom"/>
</dbReference>
<evidence type="ECO:0000256" key="9">
    <source>
        <dbReference type="SAM" id="Phobius"/>
    </source>
</evidence>
<feature type="domain" description="Histidine kinase" evidence="10">
    <location>
        <begin position="358"/>
        <end position="577"/>
    </location>
</feature>
<feature type="domain" description="PAS" evidence="11">
    <location>
        <begin position="213"/>
        <end position="283"/>
    </location>
</feature>
<proteinExistence type="predicted"/>
<dbReference type="InterPro" id="IPR005467">
    <property type="entry name" value="His_kinase_dom"/>
</dbReference>
<dbReference type="SMART" id="SM00388">
    <property type="entry name" value="HisKA"/>
    <property type="match status" value="1"/>
</dbReference>
<evidence type="ECO:0000256" key="8">
    <source>
        <dbReference type="ARBA" id="ARBA00023012"/>
    </source>
</evidence>
<dbReference type="InterPro" id="IPR004358">
    <property type="entry name" value="Sig_transdc_His_kin-like_C"/>
</dbReference>
<keyword evidence="5" id="KW-0547">Nucleotide-binding</keyword>
<evidence type="ECO:0000256" key="5">
    <source>
        <dbReference type="ARBA" id="ARBA00022741"/>
    </source>
</evidence>
<dbReference type="SUPFAM" id="SSF47384">
    <property type="entry name" value="Homodimeric domain of signal transducing histidine kinase"/>
    <property type="match status" value="1"/>
</dbReference>
<dbReference type="PROSITE" id="PS50112">
    <property type="entry name" value="PAS"/>
    <property type="match status" value="1"/>
</dbReference>
<evidence type="ECO:0000256" key="6">
    <source>
        <dbReference type="ARBA" id="ARBA00022777"/>
    </source>
</evidence>
<dbReference type="InterPro" id="IPR038318">
    <property type="entry name" value="KdpD_sf"/>
</dbReference>
<sequence>MAAHPTVAYCAATTGLRRYAVALLLTACATVLAWFTSAHASCYLLALIMSSLYGGRVAGFVTLVSSLVCFILLIALPHANAFAAGEIARLIVFVIVCVIVNDLITSRRKAQSALQERAPRAAPGAPAAAHWADPAPADPAAFTAANDRMRSARAGKLTLFGDAVVDRAGPLAAGQFAQSIGSIHTNIGTRRNADSTPGRYSGVHPLAPRPDANEQALRNALNSFPCMVVITDAEGRLQYANQQVLQFVGKCASELIDSGCSHLLHADDAPRVIASRRRSHETGIALTTTYRLRRHDGEYRWIETRMQPSHDAKGRIVRWYGIHMDVHESMTTAHALRDTQAQLSRAAQIATVAELSASIAHEVNQPLAAMVTNGHACVNWLRAKEPNIERAVTAAERIVRDGTTAAEVIRRIRALFRQARPVIGPFDINATIREVLGLMHRELRHHQIAVELDLDATLPALNADRLQLQQTLFNLVDNAIDALMHVTVHRRRLQIRSARDGNEHLLIEIRDQGPGLDDVNRIFQPFFTTRQDGMGMGLAICRSIVEAHGGLLWATNHEKPGGDKQGATLHLRLPFMHAQAEPTLIPIDSIRVGQLRGQSR</sequence>
<dbReference type="GO" id="GO:0005524">
    <property type="term" value="F:ATP binding"/>
    <property type="evidence" value="ECO:0007669"/>
    <property type="project" value="UniProtKB-KW"/>
</dbReference>
<dbReference type="PANTHER" id="PTHR43065">
    <property type="entry name" value="SENSOR HISTIDINE KINASE"/>
    <property type="match status" value="1"/>
</dbReference>
<dbReference type="SMART" id="SM00086">
    <property type="entry name" value="PAC"/>
    <property type="match status" value="1"/>
</dbReference>
<dbReference type="InterPro" id="IPR001610">
    <property type="entry name" value="PAC"/>
</dbReference>
<keyword evidence="9" id="KW-0812">Transmembrane</keyword>
<evidence type="ECO:0000259" key="10">
    <source>
        <dbReference type="PROSITE" id="PS50109"/>
    </source>
</evidence>
<dbReference type="PRINTS" id="PR00344">
    <property type="entry name" value="BCTRLSENSOR"/>
</dbReference>
<comment type="caution">
    <text evidence="13">The sequence shown here is derived from an EMBL/GenBank/DDBJ whole genome shotgun (WGS) entry which is preliminary data.</text>
</comment>
<dbReference type="PROSITE" id="PS50113">
    <property type="entry name" value="PAC"/>
    <property type="match status" value="1"/>
</dbReference>